<feature type="signal peptide" evidence="1">
    <location>
        <begin position="1"/>
        <end position="23"/>
    </location>
</feature>
<dbReference type="Proteomes" id="UP000267187">
    <property type="component" value="Unassembled WGS sequence"/>
</dbReference>
<organism evidence="2 3">
    <name type="scientific">Umboniibacter marinipuniceus</name>
    <dbReference type="NCBI Taxonomy" id="569599"/>
    <lineage>
        <taxon>Bacteria</taxon>
        <taxon>Pseudomonadati</taxon>
        <taxon>Pseudomonadota</taxon>
        <taxon>Gammaproteobacteria</taxon>
        <taxon>Cellvibrionales</taxon>
        <taxon>Cellvibrionaceae</taxon>
        <taxon>Umboniibacter</taxon>
    </lineage>
</organism>
<proteinExistence type="predicted"/>
<dbReference type="RefSeq" id="WP_121876694.1">
    <property type="nucleotide sequence ID" value="NZ_REFJ01000003.1"/>
</dbReference>
<evidence type="ECO:0000313" key="2">
    <source>
        <dbReference type="EMBL" id="RMA80003.1"/>
    </source>
</evidence>
<gene>
    <name evidence="2" type="ORF">DFR27_1359</name>
</gene>
<dbReference type="OrthoDB" id="9769898at2"/>
<feature type="chain" id="PRO_5018200596" evidence="1">
    <location>
        <begin position="24"/>
        <end position="580"/>
    </location>
</feature>
<dbReference type="Pfam" id="PF05960">
    <property type="entry name" value="DUF885"/>
    <property type="match status" value="1"/>
</dbReference>
<keyword evidence="3" id="KW-1185">Reference proteome</keyword>
<dbReference type="EMBL" id="REFJ01000003">
    <property type="protein sequence ID" value="RMA80003.1"/>
    <property type="molecule type" value="Genomic_DNA"/>
</dbReference>
<evidence type="ECO:0000313" key="3">
    <source>
        <dbReference type="Proteomes" id="UP000267187"/>
    </source>
</evidence>
<keyword evidence="1" id="KW-0732">Signal</keyword>
<sequence>MRVIKTFVAVAFMSLLGCSDANLDFESQLQAEYDRRVNSSPLAMSMRGDRSRNGEWGEFSPAAATTEYQADLAYRSALLAVDAMSLSTANKLNLQMALFEVNDRIEAYEYGSHLLPLTMREGPQTSYDIASYLRFETEQDFIDWVERLETIDQMLNGYEALMREGMSRNLVQPRVVMERVVHQLDLLLAGSAEDNAFYRPFESEVLDQYASAATIRARAQAAISDHVIPAFADFKAFFVNEYLPACRDQPGVGGNAEGLAYYQYLAKHFTTTSLTPAQIHQIGLDEVARLRGEMHEVMEEVGFEGELLAFFDFLRNDPQFYYSTSEELLQAYLATSKRLDPELVSLFGRLPRTPYGVKAIPDEIAPDTTTAYYMQPAVDGSRAGYYYVNLYAPESRPIWEIEVLSVHEAVPGHHLQIALAQEQESLPPFRREMGIGAFVEGWGLYSERLGYEMGLYQDPYSKFGQLTYDMWRSIRLVVDTGIHAMGWSREEAIEYFKQNAPKSELDIVNEIDRYIGWPGQALGYKIGQLKILELRAEAERRLGEEFDIRRFHDALLENGSIPLDVLETRMLEWMEEENGR</sequence>
<dbReference type="AlphaFoldDB" id="A0A3M0A4N7"/>
<protein>
    <submittedName>
        <fullName evidence="2">Uncharacterized protein (DUF885 family)</fullName>
    </submittedName>
</protein>
<evidence type="ECO:0000256" key="1">
    <source>
        <dbReference type="SAM" id="SignalP"/>
    </source>
</evidence>
<reference evidence="2 3" key="1">
    <citation type="submission" date="2018-10" db="EMBL/GenBank/DDBJ databases">
        <title>Genomic Encyclopedia of Type Strains, Phase IV (KMG-IV): sequencing the most valuable type-strain genomes for metagenomic binning, comparative biology and taxonomic classification.</title>
        <authorList>
            <person name="Goeker M."/>
        </authorList>
    </citation>
    <scope>NUCLEOTIDE SEQUENCE [LARGE SCALE GENOMIC DNA]</scope>
    <source>
        <strain evidence="2 3">DSM 25080</strain>
    </source>
</reference>
<name>A0A3M0A4N7_9GAMM</name>
<dbReference type="InterPro" id="IPR010281">
    <property type="entry name" value="DUF885"/>
</dbReference>
<comment type="caution">
    <text evidence="2">The sequence shown here is derived from an EMBL/GenBank/DDBJ whole genome shotgun (WGS) entry which is preliminary data.</text>
</comment>
<dbReference type="PANTHER" id="PTHR33361">
    <property type="entry name" value="GLR0591 PROTEIN"/>
    <property type="match status" value="1"/>
</dbReference>
<accession>A0A3M0A4N7</accession>
<dbReference type="PANTHER" id="PTHR33361:SF2">
    <property type="entry name" value="DUF885 DOMAIN-CONTAINING PROTEIN"/>
    <property type="match status" value="1"/>
</dbReference>